<dbReference type="Gene3D" id="1.10.238.20">
    <property type="entry name" value="Pheromone/general odorant binding protein domain"/>
    <property type="match status" value="1"/>
</dbReference>
<dbReference type="SUPFAM" id="SSF47565">
    <property type="entry name" value="Insect pheromone/odorant-binding proteins"/>
    <property type="match status" value="1"/>
</dbReference>
<reference evidence="2" key="1">
    <citation type="submission" date="2025-08" db="UniProtKB">
        <authorList>
            <consortium name="RefSeq"/>
        </authorList>
    </citation>
    <scope>IDENTIFICATION</scope>
    <source>
        <tissue evidence="2">Whole insect</tissue>
    </source>
</reference>
<dbReference type="RefSeq" id="XP_028147464.1">
    <property type="nucleotide sequence ID" value="XM_028291663.1"/>
</dbReference>
<dbReference type="CDD" id="cd23992">
    <property type="entry name" value="PBP_GOBP"/>
    <property type="match status" value="1"/>
</dbReference>
<dbReference type="GO" id="GO:0005549">
    <property type="term" value="F:odorant binding"/>
    <property type="evidence" value="ECO:0007669"/>
    <property type="project" value="InterPro"/>
</dbReference>
<sequence>MKGTIFFVLIACILSAVIADVAQHLKASSIVQKCQGTDGPVNLIKQIRSGQKLNVEEAGQIALCMNIKAGVMNENGDILTDNLKPKLERRLGNSKATNVINDCGTRNGNSAKEVALNFVKCMQKYI</sequence>
<evidence type="ECO:0000313" key="2">
    <source>
        <dbReference type="RefSeq" id="XP_028147464.1"/>
    </source>
</evidence>
<dbReference type="InterPro" id="IPR036728">
    <property type="entry name" value="PBP_GOBP_sf"/>
</dbReference>
<feature type="chain" id="PRO_5027566103" evidence="1">
    <location>
        <begin position="20"/>
        <end position="126"/>
    </location>
</feature>
<dbReference type="Pfam" id="PF01395">
    <property type="entry name" value="PBP_GOBP"/>
    <property type="match status" value="1"/>
</dbReference>
<dbReference type="InterPro" id="IPR006170">
    <property type="entry name" value="PBP/GOBP"/>
</dbReference>
<dbReference type="InParanoid" id="A0A6P7GDD2"/>
<protein>
    <submittedName>
        <fullName evidence="2">Uncharacterized protein LOC114340885</fullName>
    </submittedName>
</protein>
<feature type="signal peptide" evidence="1">
    <location>
        <begin position="1"/>
        <end position="19"/>
    </location>
</feature>
<dbReference type="FunCoup" id="A0A6P7GDD2">
    <property type="interactions" value="29"/>
</dbReference>
<keyword evidence="1" id="KW-0732">Signal</keyword>
<name>A0A6P7GDD2_DIAVI</name>
<organism evidence="2">
    <name type="scientific">Diabrotica virgifera virgifera</name>
    <name type="common">western corn rootworm</name>
    <dbReference type="NCBI Taxonomy" id="50390"/>
    <lineage>
        <taxon>Eukaryota</taxon>
        <taxon>Metazoa</taxon>
        <taxon>Ecdysozoa</taxon>
        <taxon>Arthropoda</taxon>
        <taxon>Hexapoda</taxon>
        <taxon>Insecta</taxon>
        <taxon>Pterygota</taxon>
        <taxon>Neoptera</taxon>
        <taxon>Endopterygota</taxon>
        <taxon>Coleoptera</taxon>
        <taxon>Polyphaga</taxon>
        <taxon>Cucujiformia</taxon>
        <taxon>Chrysomeloidea</taxon>
        <taxon>Chrysomelidae</taxon>
        <taxon>Galerucinae</taxon>
        <taxon>Diabroticina</taxon>
        <taxon>Diabroticites</taxon>
        <taxon>Diabrotica</taxon>
    </lineage>
</organism>
<dbReference type="AlphaFoldDB" id="A0A6P7GDD2"/>
<gene>
    <name evidence="2" type="primary">LOC114340885</name>
</gene>
<accession>A0A6P7GDD2</accession>
<evidence type="ECO:0000256" key="1">
    <source>
        <dbReference type="SAM" id="SignalP"/>
    </source>
</evidence>
<proteinExistence type="predicted"/>
<dbReference type="SMART" id="SM00708">
    <property type="entry name" value="PhBP"/>
    <property type="match status" value="1"/>
</dbReference>